<evidence type="ECO:0000313" key="2">
    <source>
        <dbReference type="Proteomes" id="UP000006038"/>
    </source>
</evidence>
<organism evidence="1">
    <name type="scientific">Oryza brachyantha</name>
    <name type="common">malo sina</name>
    <dbReference type="NCBI Taxonomy" id="4533"/>
    <lineage>
        <taxon>Eukaryota</taxon>
        <taxon>Viridiplantae</taxon>
        <taxon>Streptophyta</taxon>
        <taxon>Embryophyta</taxon>
        <taxon>Tracheophyta</taxon>
        <taxon>Spermatophyta</taxon>
        <taxon>Magnoliopsida</taxon>
        <taxon>Liliopsida</taxon>
        <taxon>Poales</taxon>
        <taxon>Poaceae</taxon>
        <taxon>BOP clade</taxon>
        <taxon>Oryzoideae</taxon>
        <taxon>Oryzeae</taxon>
        <taxon>Oryzinae</taxon>
        <taxon>Oryza</taxon>
    </lineage>
</organism>
<accession>J3MJE7</accession>
<dbReference type="AlphaFoldDB" id="J3MJE7"/>
<dbReference type="Proteomes" id="UP000006038">
    <property type="component" value="Chromosome 7"/>
</dbReference>
<protein>
    <submittedName>
        <fullName evidence="1">Uncharacterized protein</fullName>
    </submittedName>
</protein>
<dbReference type="HOGENOM" id="CLU_039234_0_0_1"/>
<dbReference type="OMA" id="WILRYEN"/>
<dbReference type="Gramene" id="OB07G15290.1">
    <property type="protein sequence ID" value="OB07G15290.1"/>
    <property type="gene ID" value="OB07G15290"/>
</dbReference>
<sequence>MAELTSSDDIHGCSEEAAISHHQKCSQEELLEDIPEDGHGCRYINIWIQRADLQTLKLFRKELVAMVDQSIHEISSKNGQAQASDPDMHRLLRLAGMVTMLPTSPDLLPAMLRLFMTLKCVRNILHRLCSLPQNGSCQMVASYVMNHVRVVREHDAVLNIVLAQDTGQSDEEWRRVDSFVHYLNAFRTGAASQAGDEVCAVLQQNWIAKHSDQVERLMAARLFLLGCSYIDTVQCYQAYLQKKSAKLQKHARYTPQEIENMLMKLFEG</sequence>
<dbReference type="InterPro" id="IPR016159">
    <property type="entry name" value="Cullin_repeat-like_dom_sf"/>
</dbReference>
<keyword evidence="2" id="KW-1185">Reference proteome</keyword>
<dbReference type="SUPFAM" id="SSF74788">
    <property type="entry name" value="Cullin repeat-like"/>
    <property type="match status" value="1"/>
</dbReference>
<dbReference type="EnsemblPlants" id="OB07G15290.1">
    <property type="protein sequence ID" value="OB07G15290.1"/>
    <property type="gene ID" value="OB07G15290"/>
</dbReference>
<name>J3MJE7_ORYBR</name>
<reference evidence="1" key="1">
    <citation type="journal article" date="2013" name="Nat. Commun.">
        <title>Whole-genome sequencing of Oryza brachyantha reveals mechanisms underlying Oryza genome evolution.</title>
        <authorList>
            <person name="Chen J."/>
            <person name="Huang Q."/>
            <person name="Gao D."/>
            <person name="Wang J."/>
            <person name="Lang Y."/>
            <person name="Liu T."/>
            <person name="Li B."/>
            <person name="Bai Z."/>
            <person name="Luis Goicoechea J."/>
            <person name="Liang C."/>
            <person name="Chen C."/>
            <person name="Zhang W."/>
            <person name="Sun S."/>
            <person name="Liao Y."/>
            <person name="Zhang X."/>
            <person name="Yang L."/>
            <person name="Song C."/>
            <person name="Wang M."/>
            <person name="Shi J."/>
            <person name="Liu G."/>
            <person name="Liu J."/>
            <person name="Zhou H."/>
            <person name="Zhou W."/>
            <person name="Yu Q."/>
            <person name="An N."/>
            <person name="Chen Y."/>
            <person name="Cai Q."/>
            <person name="Wang B."/>
            <person name="Liu B."/>
            <person name="Min J."/>
            <person name="Huang Y."/>
            <person name="Wu H."/>
            <person name="Li Z."/>
            <person name="Zhang Y."/>
            <person name="Yin Y."/>
            <person name="Song W."/>
            <person name="Jiang J."/>
            <person name="Jackson S.A."/>
            <person name="Wing R.A."/>
            <person name="Wang J."/>
            <person name="Chen M."/>
        </authorList>
    </citation>
    <scope>NUCLEOTIDE SEQUENCE [LARGE SCALE GENOMIC DNA]</scope>
    <source>
        <strain evidence="1">cv. IRGC 101232</strain>
    </source>
</reference>
<dbReference type="STRING" id="4533.J3MJE7"/>
<reference evidence="1" key="2">
    <citation type="submission" date="2013-04" db="UniProtKB">
        <authorList>
            <consortium name="EnsemblPlants"/>
        </authorList>
    </citation>
    <scope>IDENTIFICATION</scope>
</reference>
<proteinExistence type="predicted"/>
<evidence type="ECO:0000313" key="1">
    <source>
        <dbReference type="EnsemblPlants" id="OB07G15290.1"/>
    </source>
</evidence>